<evidence type="ECO:0000313" key="2">
    <source>
        <dbReference type="EMBL" id="CAK9213729.1"/>
    </source>
</evidence>
<feature type="compositionally biased region" description="Acidic residues" evidence="1">
    <location>
        <begin position="222"/>
        <end position="245"/>
    </location>
</feature>
<organism evidence="2 3">
    <name type="scientific">Sphagnum troendelagicum</name>
    <dbReference type="NCBI Taxonomy" id="128251"/>
    <lineage>
        <taxon>Eukaryota</taxon>
        <taxon>Viridiplantae</taxon>
        <taxon>Streptophyta</taxon>
        <taxon>Embryophyta</taxon>
        <taxon>Bryophyta</taxon>
        <taxon>Sphagnophytina</taxon>
        <taxon>Sphagnopsida</taxon>
        <taxon>Sphagnales</taxon>
        <taxon>Sphagnaceae</taxon>
        <taxon>Sphagnum</taxon>
    </lineage>
</organism>
<evidence type="ECO:0000313" key="3">
    <source>
        <dbReference type="Proteomes" id="UP001497512"/>
    </source>
</evidence>
<gene>
    <name evidence="2" type="ORF">CSSPTR1EN2_LOCUS11919</name>
</gene>
<reference evidence="2" key="1">
    <citation type="submission" date="2024-02" db="EMBL/GenBank/DDBJ databases">
        <authorList>
            <consortium name="ELIXIR-Norway"/>
            <consortium name="Elixir Norway"/>
        </authorList>
    </citation>
    <scope>NUCLEOTIDE SEQUENCE</scope>
</reference>
<dbReference type="PANTHER" id="PTHR11567:SF25">
    <property type="entry name" value="PROTEIN FRA10AC1"/>
    <property type="match status" value="1"/>
</dbReference>
<feature type="compositionally biased region" description="Basic residues" evidence="1">
    <location>
        <begin position="193"/>
        <end position="210"/>
    </location>
</feature>
<dbReference type="Pfam" id="PF09725">
    <property type="entry name" value="Fra10Ac1"/>
    <property type="match status" value="1"/>
</dbReference>
<evidence type="ECO:0008006" key="4">
    <source>
        <dbReference type="Google" id="ProtNLM"/>
    </source>
</evidence>
<proteinExistence type="predicted"/>
<feature type="compositionally biased region" description="Basic and acidic residues" evidence="1">
    <location>
        <begin position="211"/>
        <end position="221"/>
    </location>
</feature>
<protein>
    <recommendedName>
        <fullName evidence="4">Protein FRA10AC1</fullName>
    </recommendedName>
</protein>
<accession>A0ABP0U652</accession>
<dbReference type="InterPro" id="IPR050645">
    <property type="entry name" value="Histidine_acid_phosphatase"/>
</dbReference>
<evidence type="ECO:0000256" key="1">
    <source>
        <dbReference type="SAM" id="MobiDB-lite"/>
    </source>
</evidence>
<feature type="region of interest" description="Disordered" evidence="1">
    <location>
        <begin position="187"/>
        <end position="285"/>
    </location>
</feature>
<dbReference type="InterPro" id="IPR019129">
    <property type="entry name" value="Folate-sensitive_fs_Fra10Ac1"/>
</dbReference>
<keyword evidence="3" id="KW-1185">Reference proteome</keyword>
<name>A0ABP0U652_9BRYO</name>
<feature type="compositionally biased region" description="Basic and acidic residues" evidence="1">
    <location>
        <begin position="265"/>
        <end position="278"/>
    </location>
</feature>
<sequence length="285" mass="33939">MASFTALRNEVFSREHRRQQYTDKLLGLNAYERHKHFIKEYQQYYYGASAASSAGQKLPLKTDNDTLRETYRFIRTEEDDAERSWEQRLAKRYHEKLFKEYCIADMSRYKESRIGMRWRTEKEVISGKGQFECANKKCARKEGLRSYEVNFAYTEAGESKQALVKLRVCPKCSFKLNYRKEKELERKLQRDAKMRKRKRAQDKSRKKSRNKSRERISREERSDEESGEESSDQEEKDSSDVSEDLEGVRRFRKTKSQEGGSDGGRMQETEGKDKEFEPFFKGMFL</sequence>
<dbReference type="Proteomes" id="UP001497512">
    <property type="component" value="Chromosome 19"/>
</dbReference>
<dbReference type="PANTHER" id="PTHR11567">
    <property type="entry name" value="ACID PHOSPHATASE-RELATED"/>
    <property type="match status" value="1"/>
</dbReference>
<dbReference type="EMBL" id="OZ019911">
    <property type="protein sequence ID" value="CAK9213729.1"/>
    <property type="molecule type" value="Genomic_DNA"/>
</dbReference>